<sequence>MAKGQPKKKKAKKDVFTVTFYLMVFYSWPLKYCQGQVRVMTDTNFDEMSLTLGLREIKSTQDIVEMMKVGYESGNEIDMYVEHFGYDIIELVKLEVNQEDNHNNIEESDDEYYGNDDYEEIENVDF</sequence>
<reference evidence="1" key="1">
    <citation type="journal article" date="2022" name="Int. J. Mol. Sci.">
        <title>Draft Genome of Tanacetum Coccineum: Genomic Comparison of Closely Related Tanacetum-Family Plants.</title>
        <authorList>
            <person name="Yamashiro T."/>
            <person name="Shiraishi A."/>
            <person name="Nakayama K."/>
            <person name="Satake H."/>
        </authorList>
    </citation>
    <scope>NUCLEOTIDE SEQUENCE</scope>
</reference>
<evidence type="ECO:0000313" key="1">
    <source>
        <dbReference type="EMBL" id="GJT31622.1"/>
    </source>
</evidence>
<protein>
    <submittedName>
        <fullName evidence="1">Uncharacterized protein</fullName>
    </submittedName>
</protein>
<reference evidence="1" key="2">
    <citation type="submission" date="2022-01" db="EMBL/GenBank/DDBJ databases">
        <authorList>
            <person name="Yamashiro T."/>
            <person name="Shiraishi A."/>
            <person name="Satake H."/>
            <person name="Nakayama K."/>
        </authorList>
    </citation>
    <scope>NUCLEOTIDE SEQUENCE</scope>
</reference>
<evidence type="ECO:0000313" key="2">
    <source>
        <dbReference type="Proteomes" id="UP001151760"/>
    </source>
</evidence>
<organism evidence="1 2">
    <name type="scientific">Tanacetum coccineum</name>
    <dbReference type="NCBI Taxonomy" id="301880"/>
    <lineage>
        <taxon>Eukaryota</taxon>
        <taxon>Viridiplantae</taxon>
        <taxon>Streptophyta</taxon>
        <taxon>Embryophyta</taxon>
        <taxon>Tracheophyta</taxon>
        <taxon>Spermatophyta</taxon>
        <taxon>Magnoliopsida</taxon>
        <taxon>eudicotyledons</taxon>
        <taxon>Gunneridae</taxon>
        <taxon>Pentapetalae</taxon>
        <taxon>asterids</taxon>
        <taxon>campanulids</taxon>
        <taxon>Asterales</taxon>
        <taxon>Asteraceae</taxon>
        <taxon>Asteroideae</taxon>
        <taxon>Anthemideae</taxon>
        <taxon>Anthemidinae</taxon>
        <taxon>Tanacetum</taxon>
    </lineage>
</organism>
<comment type="caution">
    <text evidence="1">The sequence shown here is derived from an EMBL/GenBank/DDBJ whole genome shotgun (WGS) entry which is preliminary data.</text>
</comment>
<dbReference type="Proteomes" id="UP001151760">
    <property type="component" value="Unassembled WGS sequence"/>
</dbReference>
<proteinExistence type="predicted"/>
<keyword evidence="2" id="KW-1185">Reference proteome</keyword>
<accession>A0ABQ5CZR0</accession>
<name>A0ABQ5CZR0_9ASTR</name>
<gene>
    <name evidence="1" type="ORF">Tco_0922041</name>
</gene>
<dbReference type="EMBL" id="BQNB010014721">
    <property type="protein sequence ID" value="GJT31622.1"/>
    <property type="molecule type" value="Genomic_DNA"/>
</dbReference>